<keyword evidence="3 9" id="KW-0812">Transmembrane</keyword>
<comment type="function">
    <text evidence="9">Hydrolyzes the sphingolipid ceramide into sphingosine and free fatty acid.</text>
</comment>
<comment type="subcellular location">
    <subcellularLocation>
        <location evidence="1">Membrane</location>
        <topology evidence="1">Multi-pass membrane protein</topology>
    </subcellularLocation>
</comment>
<dbReference type="GO" id="GO:0016811">
    <property type="term" value="F:hydrolase activity, acting on carbon-nitrogen (but not peptide) bonds, in linear amides"/>
    <property type="evidence" value="ECO:0007669"/>
    <property type="project" value="InterPro"/>
</dbReference>
<evidence type="ECO:0000256" key="7">
    <source>
        <dbReference type="PIRSR" id="PIRSR608901-1"/>
    </source>
</evidence>
<evidence type="ECO:0000313" key="11">
    <source>
        <dbReference type="Proteomes" id="UP000285301"/>
    </source>
</evidence>
<feature type="binding site" evidence="7">
    <location>
        <position position="23"/>
    </location>
    <ligand>
        <name>Ca(2+)</name>
        <dbReference type="ChEBI" id="CHEBI:29108"/>
    </ligand>
</feature>
<feature type="transmembrane region" description="Helical" evidence="9">
    <location>
        <begin position="79"/>
        <end position="97"/>
    </location>
</feature>
<feature type="transmembrane region" description="Helical" evidence="9">
    <location>
        <begin position="109"/>
        <end position="128"/>
    </location>
</feature>
<evidence type="ECO:0000256" key="3">
    <source>
        <dbReference type="ARBA" id="ARBA00022692"/>
    </source>
</evidence>
<dbReference type="OrthoDB" id="187171at2759"/>
<proteinExistence type="inferred from homology"/>
<evidence type="ECO:0000256" key="5">
    <source>
        <dbReference type="ARBA" id="ARBA00022989"/>
    </source>
</evidence>
<accession>A0A443QMM6</accession>
<keyword evidence="9" id="KW-0443">Lipid metabolism</keyword>
<dbReference type="InterPro" id="IPR008901">
    <property type="entry name" value="ACER"/>
</dbReference>
<feature type="transmembrane region" description="Helical" evidence="9">
    <location>
        <begin position="165"/>
        <end position="189"/>
    </location>
</feature>
<feature type="transmembrane region" description="Helical" evidence="9">
    <location>
        <begin position="47"/>
        <end position="67"/>
    </location>
</feature>
<dbReference type="PANTHER" id="PTHR46139">
    <property type="entry name" value="ALKALINE CERAMIDASE"/>
    <property type="match status" value="1"/>
</dbReference>
<dbReference type="STRING" id="1965070.A0A443QMM6"/>
<dbReference type="GO" id="GO:0016020">
    <property type="term" value="C:membrane"/>
    <property type="evidence" value="ECO:0007669"/>
    <property type="project" value="UniProtKB-SubCell"/>
</dbReference>
<feature type="binding site" evidence="8">
    <location>
        <position position="195"/>
    </location>
    <ligand>
        <name>Zn(2+)</name>
        <dbReference type="ChEBI" id="CHEBI:29105"/>
        <note>catalytic</note>
    </ligand>
</feature>
<sequence length="249" mass="28543">MENLKELLSKAFEPGSAAVDWCEYNYKVSPHIAEFFNTHIVKEIKQCIWFTSLLVAIVGISSVYFHATLSLVGQLLDEISILLAIVCGFGLLCPQKRIPNCFGNNRKKLLFALITACGLISTTCLIYPWINAFILMTLIVPIVFVLLEELKICSTPRINRLGGRGLMLLVTSVIVWIFDRLFCSCWIMLGIPYLHAFWHVLIAITTYYFIILFAFFRIKSEYNESCQVKYWPSDHREILVPYLVTRDAV</sequence>
<feature type="binding site" evidence="7">
    <location>
        <position position="21"/>
    </location>
    <ligand>
        <name>Ca(2+)</name>
        <dbReference type="ChEBI" id="CHEBI:29108"/>
    </ligand>
</feature>
<dbReference type="GO" id="GO:0046514">
    <property type="term" value="P:ceramide catabolic process"/>
    <property type="evidence" value="ECO:0007669"/>
    <property type="project" value="TreeGrafter"/>
</dbReference>
<evidence type="ECO:0000256" key="4">
    <source>
        <dbReference type="ARBA" id="ARBA00022801"/>
    </source>
</evidence>
<feature type="transmembrane region" description="Helical" evidence="9">
    <location>
        <begin position="195"/>
        <end position="216"/>
    </location>
</feature>
<dbReference type="Proteomes" id="UP000285301">
    <property type="component" value="Unassembled WGS sequence"/>
</dbReference>
<evidence type="ECO:0000256" key="6">
    <source>
        <dbReference type="ARBA" id="ARBA00023136"/>
    </source>
</evidence>
<feature type="binding site" evidence="8">
    <location>
        <position position="199"/>
    </location>
    <ligand>
        <name>Zn(2+)</name>
        <dbReference type="ChEBI" id="CHEBI:29105"/>
        <note>catalytic</note>
    </ligand>
</feature>
<evidence type="ECO:0000313" key="10">
    <source>
        <dbReference type="EMBL" id="RWS04275.1"/>
    </source>
</evidence>
<keyword evidence="5 9" id="KW-1133">Transmembrane helix</keyword>
<organism evidence="10 11">
    <name type="scientific">Dinothrombium tinctorium</name>
    <dbReference type="NCBI Taxonomy" id="1965070"/>
    <lineage>
        <taxon>Eukaryota</taxon>
        <taxon>Metazoa</taxon>
        <taxon>Ecdysozoa</taxon>
        <taxon>Arthropoda</taxon>
        <taxon>Chelicerata</taxon>
        <taxon>Arachnida</taxon>
        <taxon>Acari</taxon>
        <taxon>Acariformes</taxon>
        <taxon>Trombidiformes</taxon>
        <taxon>Prostigmata</taxon>
        <taxon>Anystina</taxon>
        <taxon>Parasitengona</taxon>
        <taxon>Trombidioidea</taxon>
        <taxon>Trombidiidae</taxon>
        <taxon>Dinothrombium</taxon>
    </lineage>
</organism>
<keyword evidence="4 9" id="KW-0378">Hydrolase</keyword>
<evidence type="ECO:0000256" key="1">
    <source>
        <dbReference type="ARBA" id="ARBA00004141"/>
    </source>
</evidence>
<feature type="binding site" evidence="7">
    <location>
        <position position="34"/>
    </location>
    <ligand>
        <name>Ca(2+)</name>
        <dbReference type="ChEBI" id="CHEBI:29108"/>
    </ligand>
</feature>
<feature type="binding site" evidence="7">
    <location>
        <position position="25"/>
    </location>
    <ligand>
        <name>Ca(2+)</name>
        <dbReference type="ChEBI" id="CHEBI:29108"/>
    </ligand>
</feature>
<feature type="transmembrane region" description="Helical" evidence="9">
    <location>
        <begin position="134"/>
        <end position="153"/>
    </location>
</feature>
<feature type="binding site" evidence="7">
    <location>
        <position position="20"/>
    </location>
    <ligand>
        <name>Ca(2+)</name>
        <dbReference type="ChEBI" id="CHEBI:29108"/>
    </ligand>
</feature>
<dbReference type="Pfam" id="PF05875">
    <property type="entry name" value="Ceramidase"/>
    <property type="match status" value="1"/>
</dbReference>
<keyword evidence="7" id="KW-0106">Calcium</keyword>
<comment type="similarity">
    <text evidence="2 9">Belongs to the alkaline ceramidase family.</text>
</comment>
<keyword evidence="8" id="KW-0862">Zinc</keyword>
<evidence type="ECO:0000256" key="9">
    <source>
        <dbReference type="RuleBase" id="RU364079"/>
    </source>
</evidence>
<protein>
    <recommendedName>
        <fullName evidence="9">Alkaline ceramidase</fullName>
        <ecNumber evidence="9">3.5.1.-</ecNumber>
    </recommendedName>
</protein>
<evidence type="ECO:0000256" key="8">
    <source>
        <dbReference type="PIRSR" id="PIRSR608901-2"/>
    </source>
</evidence>
<dbReference type="GO" id="GO:0046872">
    <property type="term" value="F:metal ion binding"/>
    <property type="evidence" value="ECO:0007669"/>
    <property type="project" value="UniProtKB-KW"/>
</dbReference>
<dbReference type="EMBL" id="NCKU01005682">
    <property type="protein sequence ID" value="RWS04275.1"/>
    <property type="molecule type" value="Genomic_DNA"/>
</dbReference>
<keyword evidence="11" id="KW-1185">Reference proteome</keyword>
<gene>
    <name evidence="10" type="ORF">B4U79_06798</name>
</gene>
<keyword evidence="7" id="KW-0479">Metal-binding</keyword>
<evidence type="ECO:0000256" key="2">
    <source>
        <dbReference type="ARBA" id="ARBA00009780"/>
    </source>
</evidence>
<comment type="caution">
    <text evidence="9">Lacks conserved residue(s) required for the propagation of feature annotation.</text>
</comment>
<dbReference type="AlphaFoldDB" id="A0A443QMM6"/>
<comment type="cofactor">
    <cofactor evidence="8">
        <name>Zn(2+)</name>
        <dbReference type="ChEBI" id="CHEBI:29105"/>
    </cofactor>
</comment>
<name>A0A443QMM6_9ACAR</name>
<reference evidence="10 11" key="1">
    <citation type="journal article" date="2018" name="Gigascience">
        <title>Genomes of trombidid mites reveal novel predicted allergens and laterally-transferred genes associated with secondary metabolism.</title>
        <authorList>
            <person name="Dong X."/>
            <person name="Chaisiri K."/>
            <person name="Xia D."/>
            <person name="Armstrong S.D."/>
            <person name="Fang Y."/>
            <person name="Donnelly M.J."/>
            <person name="Kadowaki T."/>
            <person name="McGarry J.W."/>
            <person name="Darby A.C."/>
            <person name="Makepeace B.L."/>
        </authorList>
    </citation>
    <scope>NUCLEOTIDE SEQUENCE [LARGE SCALE GENOMIC DNA]</scope>
    <source>
        <strain evidence="10">UoL-WK</strain>
    </source>
</reference>
<feature type="binding site" evidence="8">
    <location>
        <position position="66"/>
    </location>
    <ligand>
        <name>Zn(2+)</name>
        <dbReference type="ChEBI" id="CHEBI:29105"/>
        <note>catalytic</note>
    </ligand>
</feature>
<comment type="caution">
    <text evidence="10">The sequence shown here is derived from an EMBL/GenBank/DDBJ whole genome shotgun (WGS) entry which is preliminary data.</text>
</comment>
<dbReference type="EC" id="3.5.1.-" evidence="9"/>
<keyword evidence="6 9" id="KW-0472">Membrane</keyword>
<dbReference type="PANTHER" id="PTHR46139:SF3">
    <property type="entry name" value="ALKALINE CERAMIDASE"/>
    <property type="match status" value="1"/>
</dbReference>